<dbReference type="Gene3D" id="3.30.420.10">
    <property type="entry name" value="Ribonuclease H-like superfamily/Ribonuclease H"/>
    <property type="match status" value="1"/>
</dbReference>
<reference evidence="2" key="1">
    <citation type="submission" date="2022-10" db="EMBL/GenBank/DDBJ databases">
        <authorList>
            <person name="Chen Y."/>
            <person name="Dougan E. K."/>
            <person name="Chan C."/>
            <person name="Rhodes N."/>
            <person name="Thang M."/>
        </authorList>
    </citation>
    <scope>NUCLEOTIDE SEQUENCE</scope>
</reference>
<accession>A0A9P1C4W0</accession>
<evidence type="ECO:0000313" key="3">
    <source>
        <dbReference type="EMBL" id="CAL4772406.1"/>
    </source>
</evidence>
<evidence type="ECO:0000313" key="4">
    <source>
        <dbReference type="Proteomes" id="UP001152797"/>
    </source>
</evidence>
<dbReference type="GO" id="GO:0003676">
    <property type="term" value="F:nucleic acid binding"/>
    <property type="evidence" value="ECO:0007669"/>
    <property type="project" value="InterPro"/>
</dbReference>
<comment type="caution">
    <text evidence="2">The sequence shown here is derived from an EMBL/GenBank/DDBJ whole genome shotgun (WGS) entry which is preliminary data.</text>
</comment>
<reference evidence="3 4" key="2">
    <citation type="submission" date="2024-05" db="EMBL/GenBank/DDBJ databases">
        <authorList>
            <person name="Chen Y."/>
            <person name="Shah S."/>
            <person name="Dougan E. K."/>
            <person name="Thang M."/>
            <person name="Chan C."/>
        </authorList>
    </citation>
    <scope>NUCLEOTIDE SEQUENCE [LARGE SCALE GENOMIC DNA]</scope>
</reference>
<dbReference type="InterPro" id="IPR036397">
    <property type="entry name" value="RNaseH_sf"/>
</dbReference>
<protein>
    <submittedName>
        <fullName evidence="2">Uncharacterized protein</fullName>
    </submittedName>
</protein>
<dbReference type="SUPFAM" id="SSF53098">
    <property type="entry name" value="Ribonuclease H-like"/>
    <property type="match status" value="1"/>
</dbReference>
<evidence type="ECO:0000313" key="2">
    <source>
        <dbReference type="EMBL" id="CAI3985094.1"/>
    </source>
</evidence>
<dbReference type="Proteomes" id="UP001152797">
    <property type="component" value="Unassembled WGS sequence"/>
</dbReference>
<dbReference type="AlphaFoldDB" id="A0A9P1C4W0"/>
<dbReference type="InterPro" id="IPR012337">
    <property type="entry name" value="RNaseH-like_sf"/>
</dbReference>
<keyword evidence="1" id="KW-1133">Transmembrane helix</keyword>
<dbReference type="EMBL" id="CAMXCT010000954">
    <property type="protein sequence ID" value="CAI3985094.1"/>
    <property type="molecule type" value="Genomic_DNA"/>
</dbReference>
<keyword evidence="1" id="KW-0472">Membrane</keyword>
<feature type="transmembrane region" description="Helical" evidence="1">
    <location>
        <begin position="847"/>
        <end position="870"/>
    </location>
</feature>
<proteinExistence type="predicted"/>
<dbReference type="EMBL" id="CAMXCT030000954">
    <property type="protein sequence ID" value="CAL4772406.1"/>
    <property type="molecule type" value="Genomic_DNA"/>
</dbReference>
<dbReference type="EMBL" id="CAMXCT020000954">
    <property type="protein sequence ID" value="CAL1138469.1"/>
    <property type="molecule type" value="Genomic_DNA"/>
</dbReference>
<name>A0A9P1C4W0_9DINO</name>
<organism evidence="2">
    <name type="scientific">Cladocopium goreaui</name>
    <dbReference type="NCBI Taxonomy" id="2562237"/>
    <lineage>
        <taxon>Eukaryota</taxon>
        <taxon>Sar</taxon>
        <taxon>Alveolata</taxon>
        <taxon>Dinophyceae</taxon>
        <taxon>Suessiales</taxon>
        <taxon>Symbiodiniaceae</taxon>
        <taxon>Cladocopium</taxon>
    </lineage>
</organism>
<gene>
    <name evidence="2" type="ORF">C1SCF055_LOCUS12578</name>
</gene>
<evidence type="ECO:0000256" key="1">
    <source>
        <dbReference type="SAM" id="Phobius"/>
    </source>
</evidence>
<feature type="transmembrane region" description="Helical" evidence="1">
    <location>
        <begin position="876"/>
        <end position="895"/>
    </location>
</feature>
<keyword evidence="4" id="KW-1185">Reference proteome</keyword>
<sequence>MPKNPYKLISPQAGRHSEVCEYLHHQDAPRCQTPRPVELDYMDHLWLDDIREVWADRLRPGEVFHLTSVVPQPPAADNQPYMPHVIVSQGPQPDRIGVILTARFVEDHQTQLLQEAASSPGWMCGTRAVEMMRIQHLVQDRPWIARSGVMMFSNDELEEIPDGISINIDIRVPPADTDVVSFAAFQQQAYPPDQPIFHMPDVAMQGEETHNDSDHSSSDDDVQYAQGDDWRFAHVYRTRNRVYHGYVPWDSAFVFQERVSWLTGVDEDDIAYCHHVADPPEDLRAAHTEVLLMQTADHAMFLQTDIGKFLPFPALPGNMLASEVAALLMTSQDSSCDGIPEDKLENTSSQSVQIARQQATQIDQHQVQLAGMPDFIHELFQHYAQRQPLAGDDRRNVFFIETWYSDHTRRPHSGLGRQVRLTADFSTWYTSIVMAWEDHVDPFHSLTGHIVQPHPAGGDPEVLAHVVLVQNAIPDQVSTLVSIFDADDDPWHPRLLCLTLHQQRLLQTLLDVANPGDEFASISTMATCRAWWHDQEITAHWRTLLPHGAGILLHIQRAPAPVNMAHHVDDDDGLQLLQKNVKATVVSLQDHIEAPANPVWVHVDCHKTLFVRQQLLHFEEVHVQTCTQSVRWKETTISDLQHIVPWTWEHPIGFTFYTDGSAPRANATATAAVVLIVHTLQGQRWGGYLTAPCIGSQTAPRAEATGLLLAVRWCSQLQVQYGHQFAWVEFAFDCQHVAGIAQGHSGHPWNEAADTLCLHARQNGVTQHDMSEFLHQCSFDNTDLDKNMPLDTQVHVQKVLLRSFMLLVFTSLVCKKLEVDRKDMFRWTIFMFFQPLPHNEALEASSFGFTATFEMAIFIFPLNHIIYAFFMLRRNALLYDLLVEIYALFLWFYMLQRKQMILFYKNSGVQPQRLFQNSTGRGVFSSWLMPIAV</sequence>
<keyword evidence="1" id="KW-0812">Transmembrane</keyword>